<evidence type="ECO:0000313" key="3">
    <source>
        <dbReference type="Proteomes" id="UP001559025"/>
    </source>
</evidence>
<evidence type="ECO:0008006" key="4">
    <source>
        <dbReference type="Google" id="ProtNLM"/>
    </source>
</evidence>
<evidence type="ECO:0000313" key="2">
    <source>
        <dbReference type="EMBL" id="MEX4007461.1"/>
    </source>
</evidence>
<accession>A0ABV3WS21</accession>
<keyword evidence="1" id="KW-0472">Membrane</keyword>
<proteinExistence type="predicted"/>
<keyword evidence="3" id="KW-1185">Reference proteome</keyword>
<feature type="transmembrane region" description="Helical" evidence="1">
    <location>
        <begin position="12"/>
        <end position="31"/>
    </location>
</feature>
<gene>
    <name evidence="2" type="ORF">V1479_09105</name>
</gene>
<evidence type="ECO:0000256" key="1">
    <source>
        <dbReference type="SAM" id="Phobius"/>
    </source>
</evidence>
<comment type="caution">
    <text evidence="2">The sequence shown here is derived from an EMBL/GenBank/DDBJ whole genome shotgun (WGS) entry which is preliminary data.</text>
</comment>
<reference evidence="2 3" key="1">
    <citation type="submission" date="2024-01" db="EMBL/GenBank/DDBJ databases">
        <title>New evidence supports the origin of RcGTA from prophage.</title>
        <authorList>
            <person name="Xu Y."/>
            <person name="Liu B."/>
            <person name="Chen F."/>
        </authorList>
    </citation>
    <scope>NUCLEOTIDE SEQUENCE [LARGE SCALE GENOMIC DNA]</scope>
    <source>
        <strain evidence="2 3">CBW1107-2</strain>
    </source>
</reference>
<name>A0ABV3WS21_9HYPH</name>
<sequence length="68" mass="7091">MEIRKPWYLSRTIWAALVMVGATTAGAFGISVEEGETQAIVDAILQAVAAVAGVAAIFGRLAATTRID</sequence>
<dbReference type="Proteomes" id="UP001559025">
    <property type="component" value="Unassembled WGS sequence"/>
</dbReference>
<protein>
    <recommendedName>
        <fullName evidence="4">Holin</fullName>
    </recommendedName>
</protein>
<dbReference type="EMBL" id="JAZHFV010000002">
    <property type="protein sequence ID" value="MEX4007461.1"/>
    <property type="molecule type" value="Genomic_DNA"/>
</dbReference>
<keyword evidence="1" id="KW-0812">Transmembrane</keyword>
<feature type="transmembrane region" description="Helical" evidence="1">
    <location>
        <begin position="43"/>
        <end position="63"/>
    </location>
</feature>
<dbReference type="RefSeq" id="WP_368802628.1">
    <property type="nucleotide sequence ID" value="NZ_JAZHFV010000002.1"/>
</dbReference>
<organism evidence="2 3">
    <name type="scientific">Neoaquamicrobium sediminum</name>
    <dbReference type="NCBI Taxonomy" id="1849104"/>
    <lineage>
        <taxon>Bacteria</taxon>
        <taxon>Pseudomonadati</taxon>
        <taxon>Pseudomonadota</taxon>
        <taxon>Alphaproteobacteria</taxon>
        <taxon>Hyphomicrobiales</taxon>
        <taxon>Phyllobacteriaceae</taxon>
        <taxon>Neoaquamicrobium</taxon>
    </lineage>
</organism>
<keyword evidence="1" id="KW-1133">Transmembrane helix</keyword>